<dbReference type="EMBL" id="CAMXCT020000917">
    <property type="protein sequence ID" value="CAL1138152.1"/>
    <property type="molecule type" value="Genomic_DNA"/>
</dbReference>
<dbReference type="OrthoDB" id="424046at2759"/>
<dbReference type="EMBL" id="CAMXCT030000917">
    <property type="protein sequence ID" value="CAL4772089.1"/>
    <property type="molecule type" value="Genomic_DNA"/>
</dbReference>
<accession>A0A9P1C4Z1</accession>
<evidence type="ECO:0000256" key="1">
    <source>
        <dbReference type="SAM" id="Phobius"/>
    </source>
</evidence>
<dbReference type="AlphaFoldDB" id="A0A9P1C4Z1"/>
<comment type="caution">
    <text evidence="2">The sequence shown here is derived from an EMBL/GenBank/DDBJ whole genome shotgun (WGS) entry which is preliminary data.</text>
</comment>
<feature type="transmembrane region" description="Helical" evidence="1">
    <location>
        <begin position="7"/>
        <end position="31"/>
    </location>
</feature>
<name>A0A9P1C4Z1_9DINO</name>
<dbReference type="Proteomes" id="UP001152797">
    <property type="component" value="Unassembled WGS sequence"/>
</dbReference>
<keyword evidence="1" id="KW-1133">Transmembrane helix</keyword>
<gene>
    <name evidence="2" type="ORF">C1SCF055_LOCUS12293</name>
</gene>
<protein>
    <submittedName>
        <fullName evidence="3">Polycystin domain-containing protein</fullName>
    </submittedName>
</protein>
<dbReference type="EMBL" id="CAMXCT010000917">
    <property type="protein sequence ID" value="CAI3984777.1"/>
    <property type="molecule type" value="Genomic_DNA"/>
</dbReference>
<reference evidence="3 4" key="2">
    <citation type="submission" date="2024-05" db="EMBL/GenBank/DDBJ databases">
        <authorList>
            <person name="Chen Y."/>
            <person name="Shah S."/>
            <person name="Dougan E. K."/>
            <person name="Thang M."/>
            <person name="Chan C."/>
        </authorList>
    </citation>
    <scope>NUCLEOTIDE SEQUENCE [LARGE SCALE GENOMIC DNA]</scope>
</reference>
<organism evidence="2">
    <name type="scientific">Cladocopium goreaui</name>
    <dbReference type="NCBI Taxonomy" id="2562237"/>
    <lineage>
        <taxon>Eukaryota</taxon>
        <taxon>Sar</taxon>
        <taxon>Alveolata</taxon>
        <taxon>Dinophyceae</taxon>
        <taxon>Suessiales</taxon>
        <taxon>Symbiodiniaceae</taxon>
        <taxon>Cladocopium</taxon>
    </lineage>
</organism>
<keyword evidence="4" id="KW-1185">Reference proteome</keyword>
<sequence>MQVIGEAVLLMLLILRYCMLLRFFPSVYRFFILFQKSVRVSLYYLMIFVPIGLSTVFFANTLYSPYVEGYSTWVKSGMSFVVREPCDSLCWDGGVLQTALC</sequence>
<feature type="transmembrane region" description="Helical" evidence="1">
    <location>
        <begin position="43"/>
        <end position="63"/>
    </location>
</feature>
<keyword evidence="1" id="KW-0472">Membrane</keyword>
<proteinExistence type="predicted"/>
<evidence type="ECO:0000313" key="2">
    <source>
        <dbReference type="EMBL" id="CAI3984777.1"/>
    </source>
</evidence>
<keyword evidence="1" id="KW-0812">Transmembrane</keyword>
<evidence type="ECO:0000313" key="3">
    <source>
        <dbReference type="EMBL" id="CAL4772089.1"/>
    </source>
</evidence>
<evidence type="ECO:0000313" key="4">
    <source>
        <dbReference type="Proteomes" id="UP001152797"/>
    </source>
</evidence>
<reference evidence="2" key="1">
    <citation type="submission" date="2022-10" db="EMBL/GenBank/DDBJ databases">
        <authorList>
            <person name="Chen Y."/>
            <person name="Dougan E. K."/>
            <person name="Chan C."/>
            <person name="Rhodes N."/>
            <person name="Thang M."/>
        </authorList>
    </citation>
    <scope>NUCLEOTIDE SEQUENCE</scope>
</reference>